<gene>
    <name evidence="2" type="ORF">LWI29_023336</name>
</gene>
<dbReference type="AlphaFoldDB" id="A0AA39VTL6"/>
<dbReference type="InterPro" id="IPR005162">
    <property type="entry name" value="Retrotrans_gag_dom"/>
</dbReference>
<evidence type="ECO:0000313" key="3">
    <source>
        <dbReference type="Proteomes" id="UP001168877"/>
    </source>
</evidence>
<evidence type="ECO:0000259" key="1">
    <source>
        <dbReference type="Pfam" id="PF03732"/>
    </source>
</evidence>
<feature type="domain" description="Retrotransposon gag" evidence="1">
    <location>
        <begin position="33"/>
        <end position="120"/>
    </location>
</feature>
<proteinExistence type="predicted"/>
<keyword evidence="3" id="KW-1185">Reference proteome</keyword>
<organism evidence="2 3">
    <name type="scientific">Acer saccharum</name>
    <name type="common">Sugar maple</name>
    <dbReference type="NCBI Taxonomy" id="4024"/>
    <lineage>
        <taxon>Eukaryota</taxon>
        <taxon>Viridiplantae</taxon>
        <taxon>Streptophyta</taxon>
        <taxon>Embryophyta</taxon>
        <taxon>Tracheophyta</taxon>
        <taxon>Spermatophyta</taxon>
        <taxon>Magnoliopsida</taxon>
        <taxon>eudicotyledons</taxon>
        <taxon>Gunneridae</taxon>
        <taxon>Pentapetalae</taxon>
        <taxon>rosids</taxon>
        <taxon>malvids</taxon>
        <taxon>Sapindales</taxon>
        <taxon>Sapindaceae</taxon>
        <taxon>Hippocastanoideae</taxon>
        <taxon>Acereae</taxon>
        <taxon>Acer</taxon>
    </lineage>
</organism>
<comment type="caution">
    <text evidence="2">The sequence shown here is derived from an EMBL/GenBank/DDBJ whole genome shotgun (WGS) entry which is preliminary data.</text>
</comment>
<evidence type="ECO:0000313" key="2">
    <source>
        <dbReference type="EMBL" id="KAK0590156.1"/>
    </source>
</evidence>
<reference evidence="2" key="2">
    <citation type="submission" date="2023-06" db="EMBL/GenBank/DDBJ databases">
        <authorList>
            <person name="Swenson N.G."/>
            <person name="Wegrzyn J.L."/>
            <person name="Mcevoy S.L."/>
        </authorList>
    </citation>
    <scope>NUCLEOTIDE SEQUENCE</scope>
    <source>
        <strain evidence="2">NS2018</strain>
        <tissue evidence="2">Leaf</tissue>
    </source>
</reference>
<name>A0AA39VTL6_ACESA</name>
<dbReference type="Pfam" id="PF03732">
    <property type="entry name" value="Retrotrans_gag"/>
    <property type="match status" value="1"/>
</dbReference>
<dbReference type="Proteomes" id="UP001168877">
    <property type="component" value="Unassembled WGS sequence"/>
</dbReference>
<accession>A0AA39VTL6</accession>
<sequence>MEAGIPELTKPFFQVHLEGLLLKSFLPLQLMTLAAAHLTGDTIPWYQWLERTIGNLCWPQFTRALSTRFGTLEEADPGGALSKLSQNGTVKDYQVQFKRLSNRTRGLPESFLISCFLSGLCE</sequence>
<reference evidence="2" key="1">
    <citation type="journal article" date="2022" name="Plant J.">
        <title>Strategies of tolerance reflected in two North American maple genomes.</title>
        <authorList>
            <person name="McEvoy S.L."/>
            <person name="Sezen U.U."/>
            <person name="Trouern-Trend A."/>
            <person name="McMahon S.M."/>
            <person name="Schaberg P.G."/>
            <person name="Yang J."/>
            <person name="Wegrzyn J.L."/>
            <person name="Swenson N.G."/>
        </authorList>
    </citation>
    <scope>NUCLEOTIDE SEQUENCE</scope>
    <source>
        <strain evidence="2">NS2018</strain>
    </source>
</reference>
<protein>
    <recommendedName>
        <fullName evidence="1">Retrotransposon gag domain-containing protein</fullName>
    </recommendedName>
</protein>
<dbReference type="EMBL" id="JAUESC010000381">
    <property type="protein sequence ID" value="KAK0590156.1"/>
    <property type="molecule type" value="Genomic_DNA"/>
</dbReference>